<dbReference type="InterPro" id="IPR029028">
    <property type="entry name" value="Alpha/beta_knot_MTases"/>
</dbReference>
<evidence type="ECO:0000259" key="3">
    <source>
        <dbReference type="Pfam" id="PF00588"/>
    </source>
</evidence>
<comment type="caution">
    <text evidence="4">The sequence shown here is derived from an EMBL/GenBank/DDBJ whole genome shotgun (WGS) entry which is preliminary data.</text>
</comment>
<dbReference type="InterPro" id="IPR029064">
    <property type="entry name" value="Ribosomal_eL30-like_sf"/>
</dbReference>
<dbReference type="Pfam" id="PF00588">
    <property type="entry name" value="SpoU_methylase"/>
    <property type="match status" value="1"/>
</dbReference>
<accession>A0A267F6S7</accession>
<dbReference type="OrthoDB" id="270651at2759"/>
<organism evidence="4 5">
    <name type="scientific">Macrostomum lignano</name>
    <dbReference type="NCBI Taxonomy" id="282301"/>
    <lineage>
        <taxon>Eukaryota</taxon>
        <taxon>Metazoa</taxon>
        <taxon>Spiralia</taxon>
        <taxon>Lophotrochozoa</taxon>
        <taxon>Platyhelminthes</taxon>
        <taxon>Rhabditophora</taxon>
        <taxon>Macrostomorpha</taxon>
        <taxon>Macrostomida</taxon>
        <taxon>Macrostomidae</taxon>
        <taxon>Macrostomum</taxon>
    </lineage>
</organism>
<dbReference type="CDD" id="cd18095">
    <property type="entry name" value="SpoU-like_rRNA-MTase"/>
    <property type="match status" value="1"/>
</dbReference>
<dbReference type="InterPro" id="IPR029026">
    <property type="entry name" value="tRNA_m1G_MTases_N"/>
</dbReference>
<dbReference type="InterPro" id="IPR001537">
    <property type="entry name" value="SpoU_MeTrfase"/>
</dbReference>
<proteinExistence type="predicted"/>
<keyword evidence="1" id="KW-0489">Methyltransferase</keyword>
<dbReference type="InterPro" id="IPR051259">
    <property type="entry name" value="rRNA_Methyltransferase"/>
</dbReference>
<sequence>MGPLGSVSKHLKSVIRRCKLGESDFALVEGERLVTSVAKLSQSPPSYLLSTCPHLLARLRDRCRAGHRGQIGDCVLVTDRLMSQLADAATPQACLAVFPKPDPTKAAEIRQRRLDAVTSGGLRLDYSVLCWRVSDPANVGGIARLSWCLGARRLLMTPGSANPWLPKAIRAGAGAHFDLPIVSNCAEFSDASQLLSAFSRILVACSARPKDSLLLTGSRELADTLRQDAGSSICLLLGSEANGLPDELMKSLNEAAPERVTMLHVPMSDYRQTASLNVAAAAGIVLHRLYSLADGGDLLDSAADAAADRLSSAGGRYR</sequence>
<dbReference type="GO" id="GO:0008173">
    <property type="term" value="F:RNA methyltransferase activity"/>
    <property type="evidence" value="ECO:0007669"/>
    <property type="project" value="InterPro"/>
</dbReference>
<evidence type="ECO:0000256" key="2">
    <source>
        <dbReference type="ARBA" id="ARBA00022679"/>
    </source>
</evidence>
<dbReference type="Gene3D" id="3.30.1330.30">
    <property type="match status" value="1"/>
</dbReference>
<dbReference type="SUPFAM" id="SSF75217">
    <property type="entry name" value="alpha/beta knot"/>
    <property type="match status" value="1"/>
</dbReference>
<keyword evidence="5" id="KW-1185">Reference proteome</keyword>
<dbReference type="PANTHER" id="PTHR43191">
    <property type="entry name" value="RRNA METHYLTRANSFERASE 3"/>
    <property type="match status" value="1"/>
</dbReference>
<dbReference type="Gene3D" id="3.40.1280.10">
    <property type="match status" value="1"/>
</dbReference>
<evidence type="ECO:0000256" key="1">
    <source>
        <dbReference type="ARBA" id="ARBA00022603"/>
    </source>
</evidence>
<dbReference type="AlphaFoldDB" id="A0A267F6S7"/>
<dbReference type="GO" id="GO:0032259">
    <property type="term" value="P:methylation"/>
    <property type="evidence" value="ECO:0007669"/>
    <property type="project" value="UniProtKB-KW"/>
</dbReference>
<name>A0A267F6S7_9PLAT</name>
<gene>
    <name evidence="4" type="ORF">BOX15_Mlig022221g1</name>
</gene>
<dbReference type="PANTHER" id="PTHR43191:SF2">
    <property type="entry name" value="RRNA METHYLTRANSFERASE 3, MITOCHONDRIAL"/>
    <property type="match status" value="1"/>
</dbReference>
<dbReference type="EMBL" id="NIVC01001374">
    <property type="protein sequence ID" value="PAA68722.1"/>
    <property type="molecule type" value="Genomic_DNA"/>
</dbReference>
<reference evidence="4 5" key="1">
    <citation type="submission" date="2017-06" db="EMBL/GenBank/DDBJ databases">
        <title>A platform for efficient transgenesis in Macrostomum lignano, a flatworm model organism for stem cell research.</title>
        <authorList>
            <person name="Berezikov E."/>
        </authorList>
    </citation>
    <scope>NUCLEOTIDE SEQUENCE [LARGE SCALE GENOMIC DNA]</scope>
    <source>
        <strain evidence="4">DV1</strain>
        <tissue evidence="4">Whole organism</tissue>
    </source>
</reference>
<dbReference type="GO" id="GO:0006396">
    <property type="term" value="P:RNA processing"/>
    <property type="evidence" value="ECO:0007669"/>
    <property type="project" value="InterPro"/>
</dbReference>
<dbReference type="SUPFAM" id="SSF55315">
    <property type="entry name" value="L30e-like"/>
    <property type="match status" value="1"/>
</dbReference>
<dbReference type="STRING" id="282301.A0A267F6S7"/>
<keyword evidence="2" id="KW-0808">Transferase</keyword>
<dbReference type="GO" id="GO:0003723">
    <property type="term" value="F:RNA binding"/>
    <property type="evidence" value="ECO:0007669"/>
    <property type="project" value="InterPro"/>
</dbReference>
<protein>
    <recommendedName>
        <fullName evidence="3">tRNA/rRNA methyltransferase SpoU type domain-containing protein</fullName>
    </recommendedName>
</protein>
<evidence type="ECO:0000313" key="4">
    <source>
        <dbReference type="EMBL" id="PAA68722.1"/>
    </source>
</evidence>
<dbReference type="Proteomes" id="UP000215902">
    <property type="component" value="Unassembled WGS sequence"/>
</dbReference>
<feature type="domain" description="tRNA/rRNA methyltransferase SpoU type" evidence="3">
    <location>
        <begin position="128"/>
        <end position="287"/>
    </location>
</feature>
<evidence type="ECO:0000313" key="5">
    <source>
        <dbReference type="Proteomes" id="UP000215902"/>
    </source>
</evidence>